<dbReference type="EMBL" id="JAVRFD010000036">
    <property type="protein sequence ID" value="MDT0549705.1"/>
    <property type="molecule type" value="Genomic_DNA"/>
</dbReference>
<organism evidence="2 3">
    <name type="scientific">Streptomyces lonegramiae</name>
    <dbReference type="NCBI Taxonomy" id="3075524"/>
    <lineage>
        <taxon>Bacteria</taxon>
        <taxon>Bacillati</taxon>
        <taxon>Actinomycetota</taxon>
        <taxon>Actinomycetes</taxon>
        <taxon>Kitasatosporales</taxon>
        <taxon>Streptomycetaceae</taxon>
        <taxon>Streptomyces</taxon>
    </lineage>
</organism>
<evidence type="ECO:0000313" key="3">
    <source>
        <dbReference type="Proteomes" id="UP001180754"/>
    </source>
</evidence>
<protein>
    <submittedName>
        <fullName evidence="2">Uncharacterized protein</fullName>
    </submittedName>
</protein>
<comment type="caution">
    <text evidence="2">The sequence shown here is derived from an EMBL/GenBank/DDBJ whole genome shotgun (WGS) entry which is preliminary data.</text>
</comment>
<evidence type="ECO:0000256" key="1">
    <source>
        <dbReference type="SAM" id="MobiDB-lite"/>
    </source>
</evidence>
<dbReference type="Gene3D" id="1.10.287.1060">
    <property type="entry name" value="ESAT-6-like"/>
    <property type="match status" value="1"/>
</dbReference>
<sequence>MPSQPNIYDPDAPPPNRSLMPGTYGPVPQNIRIADKVLEGAAEKADEVHDAFCTPAASLEGLTKQAVTALEGFQTSNALTRSHEKWEEQAGLVAGWITNIAQSLRLAARAYDGTDHGVKDGFDLFVKQSASPASSDVVYPPSYLPYLTQDGDE</sequence>
<name>A0ABU2XVY8_9ACTN</name>
<dbReference type="RefSeq" id="WP_311730271.1">
    <property type="nucleotide sequence ID" value="NZ_JAVRFD010000036.1"/>
</dbReference>
<keyword evidence="3" id="KW-1185">Reference proteome</keyword>
<proteinExistence type="predicted"/>
<evidence type="ECO:0000313" key="2">
    <source>
        <dbReference type="EMBL" id="MDT0549705.1"/>
    </source>
</evidence>
<gene>
    <name evidence="2" type="ORF">RND15_44720</name>
</gene>
<accession>A0ABU2XVY8</accession>
<reference evidence="2" key="1">
    <citation type="submission" date="2024-05" db="EMBL/GenBank/DDBJ databases">
        <title>30 novel species of actinomycetes from the DSMZ collection.</title>
        <authorList>
            <person name="Nouioui I."/>
        </authorList>
    </citation>
    <scope>NUCLEOTIDE SEQUENCE</scope>
    <source>
        <strain evidence="2">DSM 41529</strain>
    </source>
</reference>
<dbReference type="Proteomes" id="UP001180754">
    <property type="component" value="Unassembled WGS sequence"/>
</dbReference>
<feature type="region of interest" description="Disordered" evidence="1">
    <location>
        <begin position="1"/>
        <end position="25"/>
    </location>
</feature>